<feature type="domain" description="Regulatory protein YycH-like" evidence="2">
    <location>
        <begin position="35"/>
        <end position="246"/>
    </location>
</feature>
<sequence>MKWGQVKTIFIFCFLILDIYLLHHVMTQQNSYEFLEEVTTEENLRNNLNGLSDLPEEPKEAPMLHAKRKEFTEDEIEELDNLSGQKSLVIDNHMIVGKLDKPLTINVEGDLSEIEPYIWNYDQYVYYDKDEESNTLILFQKLDDHIFFNQSGVLLIHLNEKGEMTHYIQTLLLKTDEQPEKETLRKPLELISLLYDGGQINPGDEITDQVLFGYHNLLPLPSGVQVLAPTWKIEINNEKVFLVNAIESHHTQRDPETFIGEMMEQIKAYLTKRQNVPIKPINDEWEQEELQEFMRELLQDIDEGDGEE</sequence>
<comment type="caution">
    <text evidence="3">The sequence shown here is derived from an EMBL/GenBank/DDBJ whole genome shotgun (WGS) entry which is preliminary data.</text>
</comment>
<keyword evidence="1" id="KW-0472">Membrane</keyword>
<evidence type="ECO:0000256" key="1">
    <source>
        <dbReference type="SAM" id="Phobius"/>
    </source>
</evidence>
<dbReference type="GO" id="GO:0016020">
    <property type="term" value="C:membrane"/>
    <property type="evidence" value="ECO:0007669"/>
    <property type="project" value="InterPro"/>
</dbReference>
<protein>
    <submittedName>
        <fullName evidence="3">Regulatory protein YycI of two-component signal transduction system YycFG</fullName>
    </submittedName>
</protein>
<dbReference type="EMBL" id="JACHON010000011">
    <property type="protein sequence ID" value="MBB6513359.1"/>
    <property type="molecule type" value="Genomic_DNA"/>
</dbReference>
<keyword evidence="1" id="KW-0812">Transmembrane</keyword>
<keyword evidence="4" id="KW-1185">Reference proteome</keyword>
<dbReference type="Pfam" id="PF09648">
    <property type="entry name" value="YycI"/>
    <property type="match status" value="1"/>
</dbReference>
<dbReference type="Proteomes" id="UP000572212">
    <property type="component" value="Unassembled WGS sequence"/>
</dbReference>
<dbReference type="RefSeq" id="WP_184248399.1">
    <property type="nucleotide sequence ID" value="NZ_BAAACU010000012.1"/>
</dbReference>
<reference evidence="3 4" key="1">
    <citation type="submission" date="2020-08" db="EMBL/GenBank/DDBJ databases">
        <title>Genomic Encyclopedia of Type Strains, Phase IV (KMG-IV): sequencing the most valuable type-strain genomes for metagenomic binning, comparative biology and taxonomic classification.</title>
        <authorList>
            <person name="Goeker M."/>
        </authorList>
    </citation>
    <scope>NUCLEOTIDE SEQUENCE [LARGE SCALE GENOMIC DNA]</scope>
    <source>
        <strain evidence="3 4">DSM 11805</strain>
    </source>
</reference>
<organism evidence="3 4">
    <name type="scientific">Gracilibacillus halotolerans</name>
    <dbReference type="NCBI Taxonomy" id="74386"/>
    <lineage>
        <taxon>Bacteria</taxon>
        <taxon>Bacillati</taxon>
        <taxon>Bacillota</taxon>
        <taxon>Bacilli</taxon>
        <taxon>Bacillales</taxon>
        <taxon>Bacillaceae</taxon>
        <taxon>Gracilibacillus</taxon>
    </lineage>
</organism>
<dbReference type="Gene3D" id="2.40.128.690">
    <property type="entry name" value="YycH protein, domain 3-like"/>
    <property type="match status" value="1"/>
</dbReference>
<evidence type="ECO:0000313" key="3">
    <source>
        <dbReference type="EMBL" id="MBB6513359.1"/>
    </source>
</evidence>
<keyword evidence="1" id="KW-1133">Transmembrane helix</keyword>
<evidence type="ECO:0000259" key="2">
    <source>
        <dbReference type="Pfam" id="PF09648"/>
    </source>
</evidence>
<dbReference type="InterPro" id="IPR018604">
    <property type="entry name" value="YycI-like"/>
</dbReference>
<gene>
    <name evidence="3" type="ORF">GGQ92_002167</name>
</gene>
<accession>A0A841RLJ5</accession>
<proteinExistence type="predicted"/>
<name>A0A841RLJ5_9BACI</name>
<dbReference type="AlphaFoldDB" id="A0A841RLJ5"/>
<evidence type="ECO:0000313" key="4">
    <source>
        <dbReference type="Proteomes" id="UP000572212"/>
    </source>
</evidence>
<feature type="transmembrane region" description="Helical" evidence="1">
    <location>
        <begin position="9"/>
        <end position="26"/>
    </location>
</feature>